<sequence length="500" mass="56339">MNKTNKRVNGNRSISLLALLVSVCLLVTACAGNSSSPSPSGNGSSGGDPVELTWYMPIGPQKDLAIVQEEANQIIREKINATLRIMPIDFGSYEQKMNTMAAAGEAFDLVWTSHWAFNYVTNANKGAFYDITELFEQYAPKTKELFTPQMIEDAKVNGVMYAVPNYQMFTTSGGFVIQERFIEKYNLDVDSLQDVRDIIPFVETIKANEPDIVPIGFENNSVFWMSTLYGLYDMNEIPYRKGDPNFEVLILQETPEYAEYLKMAHEFNQKGYFPPSAATIQDFYTIQAKGNVALYLKNTLKPDGEINEKGKNNNNPVKFVDLVDQVYTNSLATMTAVSNTSRNPQKAVELIELVNTDRELYRLLTAGIEGKHFERLEGDVIRPIPDSGYKFDSHFIGNVTNGYVLEGQPLDVWEQVREINDNALVLPTVGFKFDQQPVLTELANIAAVEDEYALALNTGTLDPEQYLPVYIEKLRAAGSERVREEKQRQLDEWLVEQGLK</sequence>
<evidence type="ECO:0000259" key="2">
    <source>
        <dbReference type="Pfam" id="PF12010"/>
    </source>
</evidence>
<proteinExistence type="predicted"/>
<protein>
    <submittedName>
        <fullName evidence="3">ABC transporter substrate-binding protein</fullName>
    </submittedName>
</protein>
<dbReference type="PROSITE" id="PS51257">
    <property type="entry name" value="PROKAR_LIPOPROTEIN"/>
    <property type="match status" value="1"/>
</dbReference>
<feature type="signal peptide" evidence="1">
    <location>
        <begin position="1"/>
        <end position="31"/>
    </location>
</feature>
<organism evidence="3 4">
    <name type="scientific">Xylanibacillus composti</name>
    <dbReference type="NCBI Taxonomy" id="1572762"/>
    <lineage>
        <taxon>Bacteria</taxon>
        <taxon>Bacillati</taxon>
        <taxon>Bacillota</taxon>
        <taxon>Bacilli</taxon>
        <taxon>Bacillales</taxon>
        <taxon>Paenibacillaceae</taxon>
        <taxon>Xylanibacillus</taxon>
    </lineage>
</organism>
<dbReference type="AlphaFoldDB" id="A0A8J4M4H5"/>
<gene>
    <name evidence="3" type="primary">ABC-SBP</name>
    <name evidence="3" type="ORF">XYCOK13_39740</name>
</gene>
<dbReference type="Proteomes" id="UP000677918">
    <property type="component" value="Unassembled WGS sequence"/>
</dbReference>
<dbReference type="SUPFAM" id="SSF53850">
    <property type="entry name" value="Periplasmic binding protein-like II"/>
    <property type="match status" value="1"/>
</dbReference>
<dbReference type="PANTHER" id="PTHR43649:SF17">
    <property type="entry name" value="ABC TRANSPORTER SOLUTE BINDING PROTEIN-SUGAR TRANSPORT"/>
    <property type="match status" value="1"/>
</dbReference>
<dbReference type="Pfam" id="PF12010">
    <property type="entry name" value="DUF3502"/>
    <property type="match status" value="1"/>
</dbReference>
<feature type="domain" description="DUF3502" evidence="2">
    <location>
        <begin position="427"/>
        <end position="494"/>
    </location>
</feature>
<dbReference type="EMBL" id="BOVK01000072">
    <property type="protein sequence ID" value="GIQ71150.1"/>
    <property type="molecule type" value="Genomic_DNA"/>
</dbReference>
<accession>A0A8J4M4H5</accession>
<keyword evidence="4" id="KW-1185">Reference proteome</keyword>
<name>A0A8J4M4H5_9BACL</name>
<dbReference type="Pfam" id="PF13416">
    <property type="entry name" value="SBP_bac_8"/>
    <property type="match status" value="1"/>
</dbReference>
<dbReference type="RefSeq" id="WP_213413949.1">
    <property type="nucleotide sequence ID" value="NZ_BOVK01000072.1"/>
</dbReference>
<evidence type="ECO:0000313" key="4">
    <source>
        <dbReference type="Proteomes" id="UP000677918"/>
    </source>
</evidence>
<evidence type="ECO:0000256" key="1">
    <source>
        <dbReference type="SAM" id="SignalP"/>
    </source>
</evidence>
<dbReference type="Gene3D" id="3.40.190.10">
    <property type="entry name" value="Periplasmic binding protein-like II"/>
    <property type="match status" value="1"/>
</dbReference>
<evidence type="ECO:0000313" key="3">
    <source>
        <dbReference type="EMBL" id="GIQ71150.1"/>
    </source>
</evidence>
<feature type="chain" id="PRO_5035182964" evidence="1">
    <location>
        <begin position="32"/>
        <end position="500"/>
    </location>
</feature>
<dbReference type="InterPro" id="IPR022627">
    <property type="entry name" value="DUF3502"/>
</dbReference>
<dbReference type="InterPro" id="IPR006059">
    <property type="entry name" value="SBP"/>
</dbReference>
<dbReference type="InterPro" id="IPR050490">
    <property type="entry name" value="Bact_solute-bd_prot1"/>
</dbReference>
<comment type="caution">
    <text evidence="3">The sequence shown here is derived from an EMBL/GenBank/DDBJ whole genome shotgun (WGS) entry which is preliminary data.</text>
</comment>
<keyword evidence="1" id="KW-0732">Signal</keyword>
<dbReference type="PANTHER" id="PTHR43649">
    <property type="entry name" value="ARABINOSE-BINDING PROTEIN-RELATED"/>
    <property type="match status" value="1"/>
</dbReference>
<reference evidence="3" key="1">
    <citation type="submission" date="2021-04" db="EMBL/GenBank/DDBJ databases">
        <title>Draft genome sequence of Xylanibacillus composti strain K13.</title>
        <authorList>
            <person name="Uke A."/>
            <person name="Chhe C."/>
            <person name="Baramee S."/>
            <person name="Kosugi A."/>
        </authorList>
    </citation>
    <scope>NUCLEOTIDE SEQUENCE</scope>
    <source>
        <strain evidence="3">K13</strain>
    </source>
</reference>